<keyword evidence="11" id="KW-1185">Reference proteome</keyword>
<dbReference type="KEGG" id="vg:26122603"/>
<keyword evidence="3" id="KW-1188">Viral release from host cell</keyword>
<evidence type="ECO:0000256" key="2">
    <source>
        <dbReference type="ARBA" id="ARBA00022562"/>
    </source>
</evidence>
<dbReference type="GO" id="GO:0051276">
    <property type="term" value="P:chromosome organization"/>
    <property type="evidence" value="ECO:0007669"/>
    <property type="project" value="InterPro"/>
</dbReference>
<sequence length="652" mass="73770">MEIHLENETRHVLRYGIHPGDRTPCLTHLVLSGAYIDKHRLRLEGELSVSVQTRFHGCGNCSSWERINACYVKDKFLERLLLPTTGSERVFRLQNDRLSSCGGLFISFPIYFRSDNRTYDEFNTVVIKILTATGPHDPIYLYFIYGEFMVRGDAFEHDEARFPAMIQQLRRHLLLREPLDRKFLAMLRNIEEESKTSPSDLIPAKNYTQERTDYPVRVVKPSRSKPISATPSILGARFGPQPASGLKTKAPTNILVSSGLASAVRNTAARIKTGTAQIESILERPSFARHAGDRQFPPIRSVNDILYEEDNSVAKPQPITPRSLLLQFCLSMGHNPGPHLEWILAPISIQPRRDYHTGKEIYIIKYNASTMNRLLISHPLTSGLDELLKIGLLNNVVNPRNFTKELKEEAIERTPVMACALIAPQYSIFSTFGVNPEEDSMYALKNTLLTAFAQSIRHSLIDTHLPQTILYHLPADLDYDTLASLVPNSIDALLQTEYASEIGTFLKSSLFVATMAHRAKNNGNYESGYDDDVYLFDYYLLSTALQKDNKLPNIVKFTKTPHVNVLSPADVRVDRSGLVGTRVYSPGEFYLHVALGFDLELNAILVFPGGFTFQIDYKTEFYKLYRPELDKQLLPRFCRGRQSPLPCPSIAP</sequence>
<reference evidence="11 12" key="1">
    <citation type="journal article" date="2015" name="J. Virol.">
        <title>The Genome of a Tortoise Herpesvirus (Testudinid Herpesvirus 3) Has a Novel Structure and Contains a Large Region That Is Not Required for Replication In Vitro or Virulence In Vivo.</title>
        <authorList>
            <person name="Gandar F."/>
            <person name="Wilkie G.S."/>
            <person name="Gatherer D."/>
            <person name="Kerr K."/>
            <person name="Marlier D."/>
            <person name="Diez M."/>
            <person name="Marschang R.E."/>
            <person name="Mast J."/>
            <person name="Dewals B.G."/>
            <person name="Davison A.J."/>
            <person name="Vanderplasschen A.F."/>
        </authorList>
    </citation>
    <scope>NUCLEOTIDE SEQUENCE [LARGE SCALE GENOMIC DNA]</scope>
    <source>
        <strain evidence="7 11">1976</strain>
        <strain evidence="8 12">4295/7R</strain>
    </source>
</reference>
<evidence type="ECO:0000313" key="12">
    <source>
        <dbReference type="Proteomes" id="UP000240599"/>
    </source>
</evidence>
<evidence type="ECO:0000313" key="10">
    <source>
        <dbReference type="Proteomes" id="UP000100290"/>
    </source>
</evidence>
<evidence type="ECO:0000256" key="6">
    <source>
        <dbReference type="ARBA" id="ARBA00023219"/>
    </source>
</evidence>
<proteinExistence type="predicted"/>
<evidence type="ECO:0000313" key="9">
    <source>
        <dbReference type="EMBL" id="AKV40688.1"/>
    </source>
</evidence>
<dbReference type="EMBL" id="KM924293">
    <property type="protein sequence ID" value="AIU39388.1"/>
    <property type="molecule type" value="Genomic_DNA"/>
</dbReference>
<evidence type="ECO:0000313" key="7">
    <source>
        <dbReference type="EMBL" id="AIU39278.1"/>
    </source>
</evidence>
<name>A0A0K1R1C0_9ALPH</name>
<protein>
    <submittedName>
        <fullName evidence="7">DNA packaging tegument protein UL17</fullName>
    </submittedName>
    <submittedName>
        <fullName evidence="9">UL17 virion packaging protein</fullName>
    </submittedName>
</protein>
<dbReference type="OrthoDB" id="3072at10239"/>
<dbReference type="GO" id="GO:0019028">
    <property type="term" value="C:viral capsid"/>
    <property type="evidence" value="ECO:0007669"/>
    <property type="project" value="UniProtKB-KW"/>
</dbReference>
<keyword evidence="1" id="KW-0167">Capsid protein</keyword>
<keyword evidence="4" id="KW-0946">Virion</keyword>
<keyword evidence="5" id="KW-0426">Late protein</keyword>
<dbReference type="Proteomes" id="UP000100290">
    <property type="component" value="Segment"/>
</dbReference>
<evidence type="ECO:0000256" key="4">
    <source>
        <dbReference type="ARBA" id="ARBA00022844"/>
    </source>
</evidence>
<evidence type="ECO:0000313" key="8">
    <source>
        <dbReference type="EMBL" id="AIU39388.1"/>
    </source>
</evidence>
<dbReference type="EMBL" id="KM924292">
    <property type="protein sequence ID" value="AIU39278.1"/>
    <property type="molecule type" value="Genomic_DNA"/>
</dbReference>
<dbReference type="Proteomes" id="UP000208106">
    <property type="component" value="Segment"/>
</dbReference>
<keyword evidence="2" id="KW-1048">Host nucleus</keyword>
<evidence type="ECO:0000256" key="5">
    <source>
        <dbReference type="ARBA" id="ARBA00022921"/>
    </source>
</evidence>
<evidence type="ECO:0000256" key="1">
    <source>
        <dbReference type="ARBA" id="ARBA00022561"/>
    </source>
</evidence>
<dbReference type="InterPro" id="IPR007640">
    <property type="entry name" value="UL17-like"/>
</dbReference>
<organism evidence="9 10">
    <name type="scientific">Testudinid alphaherpesvirus 3</name>
    <dbReference type="NCBI Taxonomy" id="2560801"/>
    <lineage>
        <taxon>Viruses</taxon>
        <taxon>Duplodnaviria</taxon>
        <taxon>Heunggongvirae</taxon>
        <taxon>Peploviricota</taxon>
        <taxon>Herviviricetes</taxon>
        <taxon>Herpesvirales</taxon>
        <taxon>Orthoherpesviridae</taxon>
        <taxon>Alphaherpesvirinae</taxon>
        <taxon>Scutavirus</taxon>
        <taxon>Scutavirus testudinidalpha3</taxon>
    </lineage>
</organism>
<dbReference type="Pfam" id="PF04559">
    <property type="entry name" value="Herpes_UL17"/>
    <property type="match status" value="1"/>
</dbReference>
<keyword evidence="6" id="KW-0231">Viral genome packaging</keyword>
<gene>
    <name evidence="9" type="primary">ORF41</name>
    <name evidence="7" type="synonym">UL17</name>
</gene>
<dbReference type="Proteomes" id="UP000240599">
    <property type="component" value="Segment"/>
</dbReference>
<reference evidence="9 10" key="2">
    <citation type="journal article" date="2015" name="PLoS ONE">
        <title>A Genomic Approach to Unravel Host-Pathogen Interaction in Chelonians: The Example of Testudinid Herpesvirus 3.</title>
        <authorList>
            <person name="Origgi F.C."/>
            <person name="Tecilla M."/>
            <person name="Pilo P."/>
            <person name="Aloisio F."/>
            <person name="Otten P."/>
            <person name="Aguilar-Bultet L."/>
            <person name="Sattler U."/>
            <person name="Roccabianca P."/>
            <person name="Romero C.H."/>
            <person name="Bloom D.C."/>
            <person name="Jacobson E.R."/>
        </authorList>
    </citation>
    <scope>NUCLEOTIDE SEQUENCE [LARGE SCALE GENOMIC DNA]</scope>
    <source>
        <strain evidence="9">US1976/98</strain>
    </source>
</reference>
<accession>A0A0K1R1C0</accession>
<evidence type="ECO:0000256" key="3">
    <source>
        <dbReference type="ARBA" id="ARBA00022612"/>
    </source>
</evidence>
<evidence type="ECO:0000313" key="11">
    <source>
        <dbReference type="Proteomes" id="UP000208106"/>
    </source>
</evidence>
<dbReference type="EMBL" id="KT008627">
    <property type="protein sequence ID" value="AKV40688.1"/>
    <property type="molecule type" value="Genomic_DNA"/>
</dbReference>